<accession>A0ABN0C2Q0</accession>
<organism evidence="1 2">
    <name type="scientific">Cutibacterium modestum HL044PA1</name>
    <dbReference type="NCBI Taxonomy" id="765109"/>
    <lineage>
        <taxon>Bacteria</taxon>
        <taxon>Bacillati</taxon>
        <taxon>Actinomycetota</taxon>
        <taxon>Actinomycetes</taxon>
        <taxon>Propionibacteriales</taxon>
        <taxon>Propionibacteriaceae</taxon>
        <taxon>Cutibacterium</taxon>
        <taxon>Cutibacterium modestum</taxon>
    </lineage>
</organism>
<protein>
    <submittedName>
        <fullName evidence="1">Uncharacterized protein</fullName>
    </submittedName>
</protein>
<name>A0ABN0C2Q0_9ACTN</name>
<comment type="caution">
    <text evidence="1">The sequence shown here is derived from an EMBL/GenBank/DDBJ whole genome shotgun (WGS) entry which is preliminary data.</text>
</comment>
<evidence type="ECO:0000313" key="2">
    <source>
        <dbReference type="Proteomes" id="UP000003179"/>
    </source>
</evidence>
<evidence type="ECO:0000313" key="1">
    <source>
        <dbReference type="EMBL" id="EFS91447.1"/>
    </source>
</evidence>
<gene>
    <name evidence="1" type="ORF">HMPREF9607_02356</name>
</gene>
<proteinExistence type="predicted"/>
<keyword evidence="2" id="KW-1185">Reference proteome</keyword>
<reference evidence="1" key="1">
    <citation type="submission" date="2010-08" db="EMBL/GenBank/DDBJ databases">
        <authorList>
            <person name="Weinstock G."/>
            <person name="Sodergren E."/>
            <person name="Clifton S."/>
            <person name="Fulton L."/>
            <person name="Fulton B."/>
            <person name="Courtney L."/>
            <person name="Fronick C."/>
            <person name="Harrison M."/>
            <person name="Strong C."/>
            <person name="Farmer C."/>
            <person name="Delahaunty K."/>
            <person name="Markovic C."/>
            <person name="Hall O."/>
            <person name="Minx P."/>
            <person name="Tomlinson C."/>
            <person name="Mitreva M."/>
            <person name="Hou S."/>
            <person name="Chen J."/>
            <person name="Wollam A."/>
            <person name="Pepin K.H."/>
            <person name="Johnson M."/>
            <person name="Bhonagiri V."/>
            <person name="Zhang X."/>
            <person name="Suruliraj S."/>
            <person name="Warren W."/>
            <person name="Chinwalla A."/>
            <person name="Mardis E.R."/>
            <person name="Wilson R.K."/>
        </authorList>
    </citation>
    <scope>NUCLEOTIDE SEQUENCE [LARGE SCALE GENOMIC DNA]</scope>
    <source>
        <strain evidence="1">HL044PA1</strain>
    </source>
</reference>
<dbReference type="EMBL" id="ADZU01000040">
    <property type="protein sequence ID" value="EFS91447.1"/>
    <property type="molecule type" value="Genomic_DNA"/>
</dbReference>
<dbReference type="Proteomes" id="UP000003179">
    <property type="component" value="Unassembled WGS sequence"/>
</dbReference>
<sequence length="153" mass="17355">MLDLVMRSVSILTDETERDEVAYALNAGAVVIGPEISVHDSMTVDPGLLRINRDYGWMCSAERHVKSGFDDHELVKDAVRTRVRGWELEQAWLKEEASRHDMNEMQHVKDHLRDVAARLPLDLAPDGVETWGRILEGHGHPQAPEDVVIPWQT</sequence>